<organism evidence="2 3">
    <name type="scientific">Lentinula raphanica</name>
    <dbReference type="NCBI Taxonomy" id="153919"/>
    <lineage>
        <taxon>Eukaryota</taxon>
        <taxon>Fungi</taxon>
        <taxon>Dikarya</taxon>
        <taxon>Basidiomycota</taxon>
        <taxon>Agaricomycotina</taxon>
        <taxon>Agaricomycetes</taxon>
        <taxon>Agaricomycetidae</taxon>
        <taxon>Agaricales</taxon>
        <taxon>Marasmiineae</taxon>
        <taxon>Omphalotaceae</taxon>
        <taxon>Lentinula</taxon>
    </lineage>
</organism>
<gene>
    <name evidence="2" type="ORF">F5878DRAFT_613349</name>
</gene>
<name>A0AA38UG95_9AGAR</name>
<comment type="caution">
    <text evidence="2">The sequence shown here is derived from an EMBL/GenBank/DDBJ whole genome shotgun (WGS) entry which is preliminary data.</text>
</comment>
<accession>A0AA38UG95</accession>
<dbReference type="EMBL" id="MU806081">
    <property type="protein sequence ID" value="KAJ3840389.1"/>
    <property type="molecule type" value="Genomic_DNA"/>
</dbReference>
<evidence type="ECO:0000313" key="2">
    <source>
        <dbReference type="EMBL" id="KAJ3840389.1"/>
    </source>
</evidence>
<evidence type="ECO:0000313" key="3">
    <source>
        <dbReference type="Proteomes" id="UP001163846"/>
    </source>
</evidence>
<evidence type="ECO:0000256" key="1">
    <source>
        <dbReference type="SAM" id="SignalP"/>
    </source>
</evidence>
<reference evidence="2" key="1">
    <citation type="submission" date="2022-08" db="EMBL/GenBank/DDBJ databases">
        <authorList>
            <consortium name="DOE Joint Genome Institute"/>
            <person name="Min B."/>
            <person name="Riley R."/>
            <person name="Sierra-Patev S."/>
            <person name="Naranjo-Ortiz M."/>
            <person name="Looney B."/>
            <person name="Konkel Z."/>
            <person name="Slot J.C."/>
            <person name="Sakamoto Y."/>
            <person name="Steenwyk J.L."/>
            <person name="Rokas A."/>
            <person name="Carro J."/>
            <person name="Camarero S."/>
            <person name="Ferreira P."/>
            <person name="Molpeceres G."/>
            <person name="Ruiz-Duenas F.J."/>
            <person name="Serrano A."/>
            <person name="Henrissat B."/>
            <person name="Drula E."/>
            <person name="Hughes K.W."/>
            <person name="Mata J.L."/>
            <person name="Ishikawa N.K."/>
            <person name="Vargas-Isla R."/>
            <person name="Ushijima S."/>
            <person name="Smith C.A."/>
            <person name="Ahrendt S."/>
            <person name="Andreopoulos W."/>
            <person name="He G."/>
            <person name="Labutti K."/>
            <person name="Lipzen A."/>
            <person name="Ng V."/>
            <person name="Sandor L."/>
            <person name="Barry K."/>
            <person name="Martinez A.T."/>
            <person name="Xiao Y."/>
            <person name="Gibbons J.G."/>
            <person name="Terashima K."/>
            <person name="Hibbett D.S."/>
            <person name="Grigoriev I.V."/>
        </authorList>
    </citation>
    <scope>NUCLEOTIDE SEQUENCE</scope>
    <source>
        <strain evidence="2">TFB9207</strain>
    </source>
</reference>
<dbReference type="AlphaFoldDB" id="A0AA38UG95"/>
<protein>
    <submittedName>
        <fullName evidence="2">Uncharacterized protein</fullName>
    </submittedName>
</protein>
<keyword evidence="3" id="KW-1185">Reference proteome</keyword>
<keyword evidence="1" id="KW-0732">Signal</keyword>
<proteinExistence type="predicted"/>
<dbReference type="Proteomes" id="UP001163846">
    <property type="component" value="Unassembled WGS sequence"/>
</dbReference>
<sequence>MLVHRKITSSANAFTVHLLLLFGLFITASSKVAKVHASPIPTNNSSDIVSQSVPSNVGPPAGSKDMVLLGYIRVTRGEEINSGETTWLMQDWISHPDFNLIHPRPLAPQLAGGQRYVTSIYYSACKVFIKLEDLVKIPALYVRREKIIDLWETKTAHELWPDKIVLSLTLQPDFFLRFPIFKLKENDHLLKICDCEPEDELLGTVSSWEIAQWPEYFPVLKEKFTQKTRDRVFKVEV</sequence>
<feature type="signal peptide" evidence="1">
    <location>
        <begin position="1"/>
        <end position="37"/>
    </location>
</feature>
<feature type="chain" id="PRO_5041289982" evidence="1">
    <location>
        <begin position="38"/>
        <end position="237"/>
    </location>
</feature>